<evidence type="ECO:0000313" key="3">
    <source>
        <dbReference type="EMBL" id="PIL40958.1"/>
    </source>
</evidence>
<comment type="caution">
    <text evidence="3">The sequence shown here is derived from an EMBL/GenBank/DDBJ whole genome shotgun (WGS) entry which is preliminary data.</text>
</comment>
<dbReference type="Gene3D" id="2.60.120.200">
    <property type="match status" value="1"/>
</dbReference>
<evidence type="ECO:0000259" key="2">
    <source>
        <dbReference type="Pfam" id="PF07675"/>
    </source>
</evidence>
<feature type="domain" description="Cleaved adhesin" evidence="2">
    <location>
        <begin position="30"/>
        <end position="142"/>
    </location>
</feature>
<dbReference type="InterPro" id="IPR013424">
    <property type="entry name" value="Ice-binding_C"/>
</dbReference>
<dbReference type="Pfam" id="PF07675">
    <property type="entry name" value="Cleaved_Adhesin"/>
    <property type="match status" value="1"/>
</dbReference>
<dbReference type="EMBL" id="PDOB01000004">
    <property type="protein sequence ID" value="PIL40958.1"/>
    <property type="molecule type" value="Genomic_DNA"/>
</dbReference>
<name>A0A2G8T5M1_9BURK</name>
<reference evidence="3 4" key="1">
    <citation type="submission" date="2017-10" db="EMBL/GenBank/DDBJ databases">
        <title>Massilia psychrophilum sp. nov., a novel purple-pigmented bacterium isolated from Tianshan glacier, Xinjiang Municipality, China.</title>
        <authorList>
            <person name="Wang H."/>
        </authorList>
    </citation>
    <scope>NUCLEOTIDE SEQUENCE [LARGE SCALE GENOMIC DNA]</scope>
    <source>
        <strain evidence="3 4">JCM 30813</strain>
    </source>
</reference>
<accession>A0A2G8T5M1</accession>
<keyword evidence="4" id="KW-1185">Reference proteome</keyword>
<keyword evidence="1" id="KW-0732">Signal</keyword>
<sequence>MKPSKTLLATAACALAVLALPAAQAAGTVILNQNFDNVGALGSWVMTNNSVPAGQSWFQGNAGIFGAQAGAADAYIGANYLSAAQGTGTIDNWLITPLLTFGGATHLSFYTRNQSLPGFNDMLEVRFSPGAGTDTAGFTTLLATIGGASAYPGSWQLFGADLTLSGSGRFAFRYLGDAVAANYIGIDTFTVSAVPEPSAWLMLGLGLGVLPLLRRRSGV</sequence>
<dbReference type="RefSeq" id="WP_099914775.1">
    <property type="nucleotide sequence ID" value="NZ_BMHS01000005.1"/>
</dbReference>
<organism evidence="3 4">
    <name type="scientific">Massilia psychrophila</name>
    <dbReference type="NCBI Taxonomy" id="1603353"/>
    <lineage>
        <taxon>Bacteria</taxon>
        <taxon>Pseudomonadati</taxon>
        <taxon>Pseudomonadota</taxon>
        <taxon>Betaproteobacteria</taxon>
        <taxon>Burkholderiales</taxon>
        <taxon>Oxalobacteraceae</taxon>
        <taxon>Telluria group</taxon>
        <taxon>Massilia</taxon>
    </lineage>
</organism>
<dbReference type="NCBIfam" id="TIGR02595">
    <property type="entry name" value="PEP_CTERM"/>
    <property type="match status" value="1"/>
</dbReference>
<dbReference type="OrthoDB" id="8591592at2"/>
<dbReference type="Proteomes" id="UP000228593">
    <property type="component" value="Unassembled WGS sequence"/>
</dbReference>
<dbReference type="InterPro" id="IPR011628">
    <property type="entry name" value="Cleaved_adhesin"/>
</dbReference>
<evidence type="ECO:0000256" key="1">
    <source>
        <dbReference type="SAM" id="SignalP"/>
    </source>
</evidence>
<feature type="chain" id="PRO_5013815967" evidence="1">
    <location>
        <begin position="26"/>
        <end position="219"/>
    </location>
</feature>
<proteinExistence type="predicted"/>
<protein>
    <submittedName>
        <fullName evidence="3">PEP-CTERM sorting domain-containing protein</fullName>
    </submittedName>
</protein>
<evidence type="ECO:0000313" key="4">
    <source>
        <dbReference type="Proteomes" id="UP000228593"/>
    </source>
</evidence>
<feature type="signal peptide" evidence="1">
    <location>
        <begin position="1"/>
        <end position="25"/>
    </location>
</feature>
<gene>
    <name evidence="3" type="ORF">CR103_04250</name>
</gene>
<dbReference type="AlphaFoldDB" id="A0A2G8T5M1"/>
<dbReference type="NCBIfam" id="NF038128">
    <property type="entry name" value="choice_anch_J"/>
    <property type="match status" value="1"/>
</dbReference>